<keyword evidence="9" id="KW-0812">Transmembrane</keyword>
<evidence type="ECO:0000256" key="1">
    <source>
        <dbReference type="ARBA" id="ARBA00000966"/>
    </source>
</evidence>
<keyword evidence="9" id="KW-0472">Membrane</keyword>
<evidence type="ECO:0000313" key="11">
    <source>
        <dbReference type="EMBL" id="PSR71830.1"/>
    </source>
</evidence>
<dbReference type="Pfam" id="PF00759">
    <property type="entry name" value="Glyco_hydro_9"/>
    <property type="match status" value="2"/>
</dbReference>
<comment type="caution">
    <text evidence="11">The sequence shown here is derived from an EMBL/GenBank/DDBJ whole genome shotgun (WGS) entry which is preliminary data.</text>
</comment>
<keyword evidence="4" id="KW-0378">Hydrolase</keyword>
<dbReference type="Gene3D" id="1.50.10.10">
    <property type="match status" value="2"/>
</dbReference>
<evidence type="ECO:0000256" key="5">
    <source>
        <dbReference type="ARBA" id="ARBA00023001"/>
    </source>
</evidence>
<keyword evidence="12" id="KW-1185">Reference proteome</keyword>
<dbReference type="STRING" id="98765.A0A2R6NHI5"/>
<keyword evidence="8" id="KW-0624">Polysaccharide degradation</keyword>
<feature type="domain" description="Glycoside hydrolase family 9" evidence="10">
    <location>
        <begin position="55"/>
        <end position="105"/>
    </location>
</feature>
<organism evidence="11 12">
    <name type="scientific">Hermanssonia centrifuga</name>
    <dbReference type="NCBI Taxonomy" id="98765"/>
    <lineage>
        <taxon>Eukaryota</taxon>
        <taxon>Fungi</taxon>
        <taxon>Dikarya</taxon>
        <taxon>Basidiomycota</taxon>
        <taxon>Agaricomycotina</taxon>
        <taxon>Agaricomycetes</taxon>
        <taxon>Polyporales</taxon>
        <taxon>Meruliaceae</taxon>
        <taxon>Hermanssonia</taxon>
    </lineage>
</organism>
<evidence type="ECO:0000313" key="12">
    <source>
        <dbReference type="Proteomes" id="UP000186601"/>
    </source>
</evidence>
<keyword evidence="6" id="KW-0119">Carbohydrate metabolism</keyword>
<dbReference type="GO" id="GO:0030245">
    <property type="term" value="P:cellulose catabolic process"/>
    <property type="evidence" value="ECO:0007669"/>
    <property type="project" value="UniProtKB-KW"/>
</dbReference>
<accession>A0A2R6NHI5</accession>
<dbReference type="InterPro" id="IPR008928">
    <property type="entry name" value="6-hairpin_glycosidase_sf"/>
</dbReference>
<feature type="transmembrane region" description="Helical" evidence="9">
    <location>
        <begin position="447"/>
        <end position="472"/>
    </location>
</feature>
<dbReference type="EC" id="3.2.1.4" evidence="3"/>
<reference evidence="11 12" key="1">
    <citation type="submission" date="2018-02" db="EMBL/GenBank/DDBJ databases">
        <title>Genome sequence of the basidiomycete white-rot fungus Phlebia centrifuga.</title>
        <authorList>
            <person name="Granchi Z."/>
            <person name="Peng M."/>
            <person name="de Vries R.P."/>
            <person name="Hilden K."/>
            <person name="Makela M.R."/>
            <person name="Grigoriev I."/>
            <person name="Riley R."/>
        </authorList>
    </citation>
    <scope>NUCLEOTIDE SEQUENCE [LARGE SCALE GENOMIC DNA]</scope>
    <source>
        <strain evidence="11 12">FBCC195</strain>
    </source>
</reference>
<proteinExistence type="inferred from homology"/>
<feature type="domain" description="Glycoside hydrolase family 9" evidence="10">
    <location>
        <begin position="109"/>
        <end position="394"/>
    </location>
</feature>
<protein>
    <recommendedName>
        <fullName evidence="3">cellulase</fullName>
        <ecNumber evidence="3">3.2.1.4</ecNumber>
    </recommendedName>
</protein>
<keyword evidence="7" id="KW-0326">Glycosidase</keyword>
<name>A0A2R6NHI5_9APHY</name>
<keyword evidence="9" id="KW-1133">Transmembrane helix</keyword>
<evidence type="ECO:0000256" key="2">
    <source>
        <dbReference type="ARBA" id="ARBA00007072"/>
    </source>
</evidence>
<dbReference type="EMBL" id="MLYV02001242">
    <property type="protein sequence ID" value="PSR71830.1"/>
    <property type="molecule type" value="Genomic_DNA"/>
</dbReference>
<comment type="catalytic activity">
    <reaction evidence="1">
        <text>Endohydrolysis of (1-&gt;4)-beta-D-glucosidic linkages in cellulose, lichenin and cereal beta-D-glucans.</text>
        <dbReference type="EC" id="3.2.1.4"/>
    </reaction>
</comment>
<comment type="similarity">
    <text evidence="2">Belongs to the glycosyl hydrolase 9 (cellulase E) family.</text>
</comment>
<keyword evidence="5" id="KW-0136">Cellulose degradation</keyword>
<evidence type="ECO:0000259" key="10">
    <source>
        <dbReference type="Pfam" id="PF00759"/>
    </source>
</evidence>
<dbReference type="InterPro" id="IPR012341">
    <property type="entry name" value="6hp_glycosidase-like_sf"/>
</dbReference>
<evidence type="ECO:0000256" key="8">
    <source>
        <dbReference type="ARBA" id="ARBA00023326"/>
    </source>
</evidence>
<dbReference type="PANTHER" id="PTHR22298">
    <property type="entry name" value="ENDO-1,4-BETA-GLUCANASE"/>
    <property type="match status" value="1"/>
</dbReference>
<gene>
    <name evidence="11" type="ORF">PHLCEN_2v12331</name>
</gene>
<evidence type="ECO:0000256" key="4">
    <source>
        <dbReference type="ARBA" id="ARBA00022801"/>
    </source>
</evidence>
<evidence type="ECO:0000256" key="3">
    <source>
        <dbReference type="ARBA" id="ARBA00012601"/>
    </source>
</evidence>
<sequence length="488" mass="52412">MTSESRNNVDVFTTLTFPLHFFDLTLPTPPWLPPNATFGAQPSNTSNASANPHWSTLLGNSLYFYEEQRSGKLPNTNRVSWRNDSALDDGKDAGTDLSGGYYDAGALANTSYATTLLSHAQQLYTFATNDSIPQQTYQTSVPSVGQAYASSGYSDELALAGFFLSLAGNSSDAYTQAVQVYQQQNLSQRLQADPVLNWDEKTPAVALLGLQIAKAYTNLTTGGAQPNWQSDLEGYFDRIVNGSGRGYLTGGITAACGLLYYPGDSDEASLNPALNAAMLLMRYADSGLPSTSSKHSAYIEFAQNQVDYVLGNNPMTVPYIVGMHPNSPANPHSALATGASPADIANVDTVPTQEAYVLYGGVVGGPDAQDRFWDMRSDWVQNEVALDYVAPVLTLAARAIVEGTSDPWYTRLDVGSNEQKKPGGQPCDAAVSDGCTSKGKGWRVGKIVMASLVSAIGMFVLSVGALWMFLVWRYRNGGKLPEAFIANL</sequence>
<evidence type="ECO:0000256" key="7">
    <source>
        <dbReference type="ARBA" id="ARBA00023295"/>
    </source>
</evidence>
<dbReference type="Proteomes" id="UP000186601">
    <property type="component" value="Unassembled WGS sequence"/>
</dbReference>
<evidence type="ECO:0000256" key="6">
    <source>
        <dbReference type="ARBA" id="ARBA00023277"/>
    </source>
</evidence>
<dbReference type="AlphaFoldDB" id="A0A2R6NHI5"/>
<dbReference type="GO" id="GO:0008810">
    <property type="term" value="F:cellulase activity"/>
    <property type="evidence" value="ECO:0007669"/>
    <property type="project" value="UniProtKB-EC"/>
</dbReference>
<dbReference type="OrthoDB" id="10257085at2759"/>
<dbReference type="InterPro" id="IPR001701">
    <property type="entry name" value="Glyco_hydro_9"/>
</dbReference>
<evidence type="ECO:0000256" key="9">
    <source>
        <dbReference type="SAM" id="Phobius"/>
    </source>
</evidence>
<dbReference type="SUPFAM" id="SSF48208">
    <property type="entry name" value="Six-hairpin glycosidases"/>
    <property type="match status" value="1"/>
</dbReference>